<evidence type="ECO:0000259" key="5">
    <source>
        <dbReference type="PROSITE" id="PS50835"/>
    </source>
</evidence>
<dbReference type="GO" id="GO:0005102">
    <property type="term" value="F:signaling receptor binding"/>
    <property type="evidence" value="ECO:0007669"/>
    <property type="project" value="TreeGrafter"/>
</dbReference>
<name>A0AAD1W6I8_PELCU</name>
<dbReference type="Pfam" id="PF07686">
    <property type="entry name" value="V-set"/>
    <property type="match status" value="1"/>
</dbReference>
<evidence type="ECO:0000256" key="2">
    <source>
        <dbReference type="ARBA" id="ARBA00023136"/>
    </source>
</evidence>
<evidence type="ECO:0000256" key="4">
    <source>
        <dbReference type="SAM" id="SignalP"/>
    </source>
</evidence>
<dbReference type="InterPro" id="IPR036179">
    <property type="entry name" value="Ig-like_dom_sf"/>
</dbReference>
<dbReference type="PANTHER" id="PTHR24100">
    <property type="entry name" value="BUTYROPHILIN"/>
    <property type="match status" value="1"/>
</dbReference>
<keyword evidence="3" id="KW-0393">Immunoglobulin domain</keyword>
<comment type="subcellular location">
    <subcellularLocation>
        <location evidence="1">Membrane</location>
    </subcellularLocation>
</comment>
<dbReference type="InterPro" id="IPR053896">
    <property type="entry name" value="BTN3A2-like_Ig-C"/>
</dbReference>
<dbReference type="PROSITE" id="PS50835">
    <property type="entry name" value="IG_LIKE"/>
    <property type="match status" value="1"/>
</dbReference>
<dbReference type="SUPFAM" id="SSF48726">
    <property type="entry name" value="Immunoglobulin"/>
    <property type="match status" value="2"/>
</dbReference>
<dbReference type="InterPro" id="IPR013106">
    <property type="entry name" value="Ig_V-set"/>
</dbReference>
<keyword evidence="2" id="KW-0472">Membrane</keyword>
<evidence type="ECO:0000313" key="6">
    <source>
        <dbReference type="EMBL" id="CAH2294019.1"/>
    </source>
</evidence>
<gene>
    <name evidence="6" type="ORF">PECUL_23A012595</name>
</gene>
<dbReference type="InterPro" id="IPR050504">
    <property type="entry name" value="IgSF_BTN/MOG"/>
</dbReference>
<dbReference type="EMBL" id="OW240916">
    <property type="protein sequence ID" value="CAH2294019.1"/>
    <property type="molecule type" value="Genomic_DNA"/>
</dbReference>
<feature type="domain" description="Ig-like" evidence="5">
    <location>
        <begin position="35"/>
        <end position="139"/>
    </location>
</feature>
<evidence type="ECO:0000256" key="3">
    <source>
        <dbReference type="ARBA" id="ARBA00023319"/>
    </source>
</evidence>
<keyword evidence="7" id="KW-1185">Reference proteome</keyword>
<evidence type="ECO:0000256" key="1">
    <source>
        <dbReference type="ARBA" id="ARBA00004370"/>
    </source>
</evidence>
<dbReference type="Pfam" id="PF22705">
    <property type="entry name" value="C2-set_3"/>
    <property type="match status" value="1"/>
</dbReference>
<feature type="chain" id="PRO_5041982791" evidence="4">
    <location>
        <begin position="20"/>
        <end position="243"/>
    </location>
</feature>
<dbReference type="InterPro" id="IPR013783">
    <property type="entry name" value="Ig-like_fold"/>
</dbReference>
<dbReference type="GO" id="GO:0050852">
    <property type="term" value="P:T cell receptor signaling pathway"/>
    <property type="evidence" value="ECO:0007669"/>
    <property type="project" value="TreeGrafter"/>
</dbReference>
<dbReference type="InterPro" id="IPR003599">
    <property type="entry name" value="Ig_sub"/>
</dbReference>
<proteinExistence type="predicted"/>
<dbReference type="InterPro" id="IPR007110">
    <property type="entry name" value="Ig-like_dom"/>
</dbReference>
<protein>
    <submittedName>
        <fullName evidence="6">Programmed cell death 1 ligand 2 isoform X1</fullName>
    </submittedName>
</protein>
<dbReference type="PANTHER" id="PTHR24100:SF155">
    <property type="entry name" value="CD276 ANTIGEN"/>
    <property type="match status" value="1"/>
</dbReference>
<sequence length="243" mass="27714">MLNFLFFILITSNLHQTSALFVVKANKMKHIARYGDIVQLVCNFPVNDNFNMDQLKASWEYINSTSSLRVEILRLNNGKIELLDHKRAHNRRITMLMDELRNGQAVLEITHVKLSDAGTYRCVLQLGGSDYDITTLDVQASYENISRYTEISSDGNEMSLTCQSLGFPEAEVNWQTKYVNMCSPAVTSRILTSDGLYNTSSTIKCKKQSSQNIKCVFWNKALNETTEAIFNFKGTFDIFFARL</sequence>
<feature type="signal peptide" evidence="4">
    <location>
        <begin position="1"/>
        <end position="19"/>
    </location>
</feature>
<keyword evidence="4" id="KW-0732">Signal</keyword>
<dbReference type="AlphaFoldDB" id="A0AAD1W6I8"/>
<evidence type="ECO:0000313" key="7">
    <source>
        <dbReference type="Proteomes" id="UP001295444"/>
    </source>
</evidence>
<accession>A0AAD1W6I8</accession>
<dbReference type="SMART" id="SM00409">
    <property type="entry name" value="IG"/>
    <property type="match status" value="1"/>
</dbReference>
<dbReference type="Proteomes" id="UP001295444">
    <property type="component" value="Chromosome 05"/>
</dbReference>
<dbReference type="Gene3D" id="2.60.40.10">
    <property type="entry name" value="Immunoglobulins"/>
    <property type="match status" value="2"/>
</dbReference>
<organism evidence="6 7">
    <name type="scientific">Pelobates cultripes</name>
    <name type="common">Western spadefoot toad</name>
    <dbReference type="NCBI Taxonomy" id="61616"/>
    <lineage>
        <taxon>Eukaryota</taxon>
        <taxon>Metazoa</taxon>
        <taxon>Chordata</taxon>
        <taxon>Craniata</taxon>
        <taxon>Vertebrata</taxon>
        <taxon>Euteleostomi</taxon>
        <taxon>Amphibia</taxon>
        <taxon>Batrachia</taxon>
        <taxon>Anura</taxon>
        <taxon>Pelobatoidea</taxon>
        <taxon>Pelobatidae</taxon>
        <taxon>Pelobates</taxon>
    </lineage>
</organism>
<dbReference type="GO" id="GO:0001817">
    <property type="term" value="P:regulation of cytokine production"/>
    <property type="evidence" value="ECO:0007669"/>
    <property type="project" value="TreeGrafter"/>
</dbReference>
<dbReference type="GO" id="GO:0009897">
    <property type="term" value="C:external side of plasma membrane"/>
    <property type="evidence" value="ECO:0007669"/>
    <property type="project" value="TreeGrafter"/>
</dbReference>
<reference evidence="6" key="1">
    <citation type="submission" date="2022-03" db="EMBL/GenBank/DDBJ databases">
        <authorList>
            <person name="Alioto T."/>
            <person name="Alioto T."/>
            <person name="Gomez Garrido J."/>
        </authorList>
    </citation>
    <scope>NUCLEOTIDE SEQUENCE</scope>
</reference>